<protein>
    <recommendedName>
        <fullName evidence="3">ParD-like antitoxin of type II toxin-antitoxin system</fullName>
    </recommendedName>
</protein>
<reference evidence="2" key="1">
    <citation type="journal article" date="2019" name="Int. J. Syst. Evol. Microbiol.">
        <title>The Global Catalogue of Microorganisms (GCM) 10K type strain sequencing project: providing services to taxonomists for standard genome sequencing and annotation.</title>
        <authorList>
            <consortium name="The Broad Institute Genomics Platform"/>
            <consortium name="The Broad Institute Genome Sequencing Center for Infectious Disease"/>
            <person name="Wu L."/>
            <person name="Ma J."/>
        </authorList>
    </citation>
    <scope>NUCLEOTIDE SEQUENCE [LARGE SCALE GENOMIC DNA]</scope>
    <source>
        <strain evidence="2">KCTC 52239</strain>
    </source>
</reference>
<organism evidence="1 2">
    <name type="scientific">Paracoccus fontiphilus</name>
    <dbReference type="NCBI Taxonomy" id="1815556"/>
    <lineage>
        <taxon>Bacteria</taxon>
        <taxon>Pseudomonadati</taxon>
        <taxon>Pseudomonadota</taxon>
        <taxon>Alphaproteobacteria</taxon>
        <taxon>Rhodobacterales</taxon>
        <taxon>Paracoccaceae</taxon>
        <taxon>Paracoccus</taxon>
    </lineage>
</organism>
<dbReference type="Pfam" id="PF11903">
    <property type="entry name" value="ParD_like"/>
    <property type="match status" value="1"/>
</dbReference>
<keyword evidence="2" id="KW-1185">Reference proteome</keyword>
<evidence type="ECO:0008006" key="3">
    <source>
        <dbReference type="Google" id="ProtNLM"/>
    </source>
</evidence>
<gene>
    <name evidence="1" type="ORF">ACFOD7_07130</name>
</gene>
<evidence type="ECO:0000313" key="1">
    <source>
        <dbReference type="EMBL" id="MFC3167818.1"/>
    </source>
</evidence>
<dbReference type="RefSeq" id="WP_207471505.1">
    <property type="nucleotide sequence ID" value="NZ_JAFNAW010000073.1"/>
</dbReference>
<accession>A0ABV7IB52</accession>
<proteinExistence type="predicted"/>
<name>A0ABV7IB52_9RHOB</name>
<dbReference type="Proteomes" id="UP001595557">
    <property type="component" value="Unassembled WGS sequence"/>
</dbReference>
<evidence type="ECO:0000313" key="2">
    <source>
        <dbReference type="Proteomes" id="UP001595557"/>
    </source>
</evidence>
<comment type="caution">
    <text evidence="1">The sequence shown here is derived from an EMBL/GenBank/DDBJ whole genome shotgun (WGS) entry which is preliminary data.</text>
</comment>
<sequence>MSQSVKFADDALINDARVVAEVQSRSLASQITHWARIGRAIERSGSFDYARLSRVLAGAVETTILTAEEKAVWSEQFLAKMSESGPDEDAFFAELRASGKAVGLNAAGKVVTLDISPEA</sequence>
<dbReference type="EMBL" id="JBHRTE010000032">
    <property type="protein sequence ID" value="MFC3167818.1"/>
    <property type="molecule type" value="Genomic_DNA"/>
</dbReference>
<dbReference type="InterPro" id="IPR021831">
    <property type="entry name" value="ParD-like"/>
</dbReference>